<dbReference type="OrthoDB" id="2436231at2759"/>
<gene>
    <name evidence="1" type="ORF">RFULGI_LOCUS970</name>
</gene>
<dbReference type="Proteomes" id="UP000789396">
    <property type="component" value="Unassembled WGS sequence"/>
</dbReference>
<name>A0A9N8VV61_9GLOM</name>
<evidence type="ECO:0000313" key="1">
    <source>
        <dbReference type="EMBL" id="CAG8467632.1"/>
    </source>
</evidence>
<dbReference type="EMBL" id="CAJVPZ010000516">
    <property type="protein sequence ID" value="CAG8467632.1"/>
    <property type="molecule type" value="Genomic_DNA"/>
</dbReference>
<dbReference type="AlphaFoldDB" id="A0A9N8VV61"/>
<proteinExistence type="predicted"/>
<comment type="caution">
    <text evidence="1">The sequence shown here is derived from an EMBL/GenBank/DDBJ whole genome shotgun (WGS) entry which is preliminary data.</text>
</comment>
<keyword evidence="2" id="KW-1185">Reference proteome</keyword>
<reference evidence="1" key="1">
    <citation type="submission" date="2021-06" db="EMBL/GenBank/DDBJ databases">
        <authorList>
            <person name="Kallberg Y."/>
            <person name="Tangrot J."/>
            <person name="Rosling A."/>
        </authorList>
    </citation>
    <scope>NUCLEOTIDE SEQUENCE</scope>
    <source>
        <strain evidence="1">IN212</strain>
    </source>
</reference>
<sequence length="150" mass="17016">MDMQVVLEESSEDNMKLDNIVASLDYESVASSSHESNNITRHDGSQSNSKFWKYFDKNKILGYASDMPKDAIEKNPLKKKHLDSIIVKFIVKDQQPLSVLTDEGFTELMAEAFPSYKLLSEKMVKSMLLESYSFTGITEILDQTSFDDLG</sequence>
<protein>
    <submittedName>
        <fullName evidence="1">10628_t:CDS:1</fullName>
    </submittedName>
</protein>
<organism evidence="1 2">
    <name type="scientific">Racocetra fulgida</name>
    <dbReference type="NCBI Taxonomy" id="60492"/>
    <lineage>
        <taxon>Eukaryota</taxon>
        <taxon>Fungi</taxon>
        <taxon>Fungi incertae sedis</taxon>
        <taxon>Mucoromycota</taxon>
        <taxon>Glomeromycotina</taxon>
        <taxon>Glomeromycetes</taxon>
        <taxon>Diversisporales</taxon>
        <taxon>Gigasporaceae</taxon>
        <taxon>Racocetra</taxon>
    </lineage>
</organism>
<dbReference type="SUPFAM" id="SSF140996">
    <property type="entry name" value="Hermes dimerisation domain"/>
    <property type="match status" value="1"/>
</dbReference>
<accession>A0A9N8VV61</accession>
<evidence type="ECO:0000313" key="2">
    <source>
        <dbReference type="Proteomes" id="UP000789396"/>
    </source>
</evidence>